<evidence type="ECO:0000256" key="5">
    <source>
        <dbReference type="ARBA" id="ARBA00023136"/>
    </source>
</evidence>
<keyword evidence="3 6" id="KW-0812">Transmembrane</keyword>
<dbReference type="InterPro" id="IPR001123">
    <property type="entry name" value="LeuE-type"/>
</dbReference>
<proteinExistence type="predicted"/>
<comment type="subcellular location">
    <subcellularLocation>
        <location evidence="1">Cell membrane</location>
        <topology evidence="1">Multi-pass membrane protein</topology>
    </subcellularLocation>
</comment>
<feature type="transmembrane region" description="Helical" evidence="6">
    <location>
        <begin position="74"/>
        <end position="92"/>
    </location>
</feature>
<evidence type="ECO:0000313" key="7">
    <source>
        <dbReference type="EMBL" id="PSK95987.1"/>
    </source>
</evidence>
<evidence type="ECO:0000256" key="3">
    <source>
        <dbReference type="ARBA" id="ARBA00022692"/>
    </source>
</evidence>
<dbReference type="PIRSF" id="PIRSF006324">
    <property type="entry name" value="LeuE"/>
    <property type="match status" value="1"/>
</dbReference>
<protein>
    <submittedName>
        <fullName evidence="7">Threonine/homoserine/homoserine lactone efflux protein</fullName>
    </submittedName>
</protein>
<evidence type="ECO:0000256" key="1">
    <source>
        <dbReference type="ARBA" id="ARBA00004651"/>
    </source>
</evidence>
<evidence type="ECO:0000313" key="8">
    <source>
        <dbReference type="Proteomes" id="UP000240542"/>
    </source>
</evidence>
<feature type="transmembrane region" description="Helical" evidence="6">
    <location>
        <begin position="143"/>
        <end position="170"/>
    </location>
</feature>
<feature type="transmembrane region" description="Helical" evidence="6">
    <location>
        <begin position="38"/>
        <end position="62"/>
    </location>
</feature>
<evidence type="ECO:0000256" key="2">
    <source>
        <dbReference type="ARBA" id="ARBA00022475"/>
    </source>
</evidence>
<evidence type="ECO:0000256" key="6">
    <source>
        <dbReference type="SAM" id="Phobius"/>
    </source>
</evidence>
<dbReference type="PANTHER" id="PTHR30086:SF20">
    <property type="entry name" value="ARGININE EXPORTER PROTEIN ARGO-RELATED"/>
    <property type="match status" value="1"/>
</dbReference>
<keyword evidence="4 6" id="KW-1133">Transmembrane helix</keyword>
<keyword evidence="5 6" id="KW-0472">Membrane</keyword>
<reference evidence="7 8" key="1">
    <citation type="submission" date="2018-03" db="EMBL/GenBank/DDBJ databases">
        <title>Genomic Encyclopedia of Archaeal and Bacterial Type Strains, Phase II (KMG-II): from individual species to whole genera.</title>
        <authorList>
            <person name="Goeker M."/>
        </authorList>
    </citation>
    <scope>NUCLEOTIDE SEQUENCE [LARGE SCALE GENOMIC DNA]</scope>
    <source>
        <strain evidence="7 8">DSM 45312</strain>
    </source>
</reference>
<dbReference type="RefSeq" id="WP_245928906.1">
    <property type="nucleotide sequence ID" value="NZ_PYGA01000013.1"/>
</dbReference>
<dbReference type="GO" id="GO:0015171">
    <property type="term" value="F:amino acid transmembrane transporter activity"/>
    <property type="evidence" value="ECO:0007669"/>
    <property type="project" value="TreeGrafter"/>
</dbReference>
<dbReference type="EMBL" id="PYGA01000013">
    <property type="protein sequence ID" value="PSK95987.1"/>
    <property type="molecule type" value="Genomic_DNA"/>
</dbReference>
<dbReference type="PANTHER" id="PTHR30086">
    <property type="entry name" value="ARGININE EXPORTER PROTEIN ARGO"/>
    <property type="match status" value="1"/>
</dbReference>
<gene>
    <name evidence="7" type="ORF">CLV63_113150</name>
</gene>
<dbReference type="AlphaFoldDB" id="A0A2P8DFM4"/>
<dbReference type="Pfam" id="PF01810">
    <property type="entry name" value="LysE"/>
    <property type="match status" value="1"/>
</dbReference>
<comment type="caution">
    <text evidence="7">The sequence shown here is derived from an EMBL/GenBank/DDBJ whole genome shotgun (WGS) entry which is preliminary data.</text>
</comment>
<keyword evidence="8" id="KW-1185">Reference proteome</keyword>
<name>A0A2P8DFM4_9ACTN</name>
<accession>A0A2P8DFM4</accession>
<organism evidence="7 8">
    <name type="scientific">Murinocardiopsis flavida</name>
    <dbReference type="NCBI Taxonomy" id="645275"/>
    <lineage>
        <taxon>Bacteria</taxon>
        <taxon>Bacillati</taxon>
        <taxon>Actinomycetota</taxon>
        <taxon>Actinomycetes</taxon>
        <taxon>Streptosporangiales</taxon>
        <taxon>Nocardiopsidaceae</taxon>
        <taxon>Murinocardiopsis</taxon>
    </lineage>
</organism>
<keyword evidence="2" id="KW-1003">Cell membrane</keyword>
<dbReference type="Proteomes" id="UP000240542">
    <property type="component" value="Unassembled WGS sequence"/>
</dbReference>
<sequence>MLYLSFLAFAVLVVVAPGPDFAVVLKNSIAAGRRSGFAAAAGVASSNVVHGTAAALGVSALLTASQTLFTTVRWIGIAYLCYLGVQALRAAWRGGYASPSHAGHVPGGVLRGWSQGFLSNLTNPKVLAFYLSVLPQFLGGGEVTLGAVLLLAYSHAALSLTWLVLIVALLHRVRDWVGRSAVRRAIDTGTGTALLGFAAALGRPDAERAVRSLVAEAA</sequence>
<dbReference type="GO" id="GO:0005886">
    <property type="term" value="C:plasma membrane"/>
    <property type="evidence" value="ECO:0007669"/>
    <property type="project" value="UniProtKB-SubCell"/>
</dbReference>
<evidence type="ECO:0000256" key="4">
    <source>
        <dbReference type="ARBA" id="ARBA00022989"/>
    </source>
</evidence>